<evidence type="ECO:0000256" key="2">
    <source>
        <dbReference type="ARBA" id="ARBA00010569"/>
    </source>
</evidence>
<dbReference type="PANTHER" id="PTHR12129:SF17">
    <property type="entry name" value="HEPARAN SULFATE 2-O-SULFOTRANSFERASE 1"/>
    <property type="match status" value="1"/>
</dbReference>
<dbReference type="PANTHER" id="PTHR12129">
    <property type="entry name" value="HEPARAN SULFATE 2-O-SULFOTRANSFERASE"/>
    <property type="match status" value="1"/>
</dbReference>
<dbReference type="InterPro" id="IPR027417">
    <property type="entry name" value="P-loop_NTPase"/>
</dbReference>
<evidence type="ECO:0000256" key="10">
    <source>
        <dbReference type="ARBA" id="ARBA00023157"/>
    </source>
</evidence>
<evidence type="ECO:0000256" key="4">
    <source>
        <dbReference type="ARBA" id="ARBA00022679"/>
    </source>
</evidence>
<comment type="similarity">
    <text evidence="2">Belongs to the sulfotransferase 3 family.</text>
</comment>
<dbReference type="InterPro" id="IPR005331">
    <property type="entry name" value="Sulfotransferase"/>
</dbReference>
<dbReference type="AlphaFoldDB" id="A0A182RCQ8"/>
<accession>A0A182RCQ8</accession>
<dbReference type="Pfam" id="PF03567">
    <property type="entry name" value="Sulfotransfer_2"/>
    <property type="match status" value="1"/>
</dbReference>
<organism evidence="13">
    <name type="scientific">Anopheles funestus</name>
    <name type="common">African malaria mosquito</name>
    <dbReference type="NCBI Taxonomy" id="62324"/>
    <lineage>
        <taxon>Eukaryota</taxon>
        <taxon>Metazoa</taxon>
        <taxon>Ecdysozoa</taxon>
        <taxon>Arthropoda</taxon>
        <taxon>Hexapoda</taxon>
        <taxon>Insecta</taxon>
        <taxon>Pterygota</taxon>
        <taxon>Neoptera</taxon>
        <taxon>Endopterygota</taxon>
        <taxon>Diptera</taxon>
        <taxon>Nematocera</taxon>
        <taxon>Culicoidea</taxon>
        <taxon>Culicidae</taxon>
        <taxon>Anophelinae</taxon>
        <taxon>Anopheles</taxon>
    </lineage>
</organism>
<proteinExistence type="inferred from homology"/>
<dbReference type="VEuPathDB" id="VectorBase:AFUN003977"/>
<evidence type="ECO:0000256" key="9">
    <source>
        <dbReference type="ARBA" id="ARBA00023136"/>
    </source>
</evidence>
<dbReference type="VEuPathDB" id="VectorBase:AFUN2_000557"/>
<protein>
    <recommendedName>
        <fullName evidence="14">Heparan sulfate 2-O-sulfotransferase</fullName>
    </recommendedName>
</protein>
<evidence type="ECO:0000256" key="3">
    <source>
        <dbReference type="ARBA" id="ARBA00011233"/>
    </source>
</evidence>
<keyword evidence="11" id="KW-0325">Glycoprotein</keyword>
<dbReference type="SUPFAM" id="SSF52540">
    <property type="entry name" value="P-loop containing nucleoside triphosphate hydrolases"/>
    <property type="match status" value="1"/>
</dbReference>
<evidence type="ECO:0000256" key="7">
    <source>
        <dbReference type="ARBA" id="ARBA00022989"/>
    </source>
</evidence>
<dbReference type="InterPro" id="IPR007734">
    <property type="entry name" value="Heparan_SO4_2-O-STrfase"/>
</dbReference>
<keyword evidence="7 12" id="KW-1133">Transmembrane helix</keyword>
<keyword evidence="9 12" id="KW-0472">Membrane</keyword>
<keyword evidence="10" id="KW-1015">Disulfide bond</keyword>
<evidence type="ECO:0000256" key="5">
    <source>
        <dbReference type="ARBA" id="ARBA00022692"/>
    </source>
</evidence>
<keyword evidence="6" id="KW-0735">Signal-anchor</keyword>
<keyword evidence="8" id="KW-0333">Golgi apparatus</keyword>
<evidence type="ECO:0000313" key="13">
    <source>
        <dbReference type="EnsemblMetazoa" id="AFUN003977-PA"/>
    </source>
</evidence>
<dbReference type="GO" id="GO:0015012">
    <property type="term" value="P:heparan sulfate proteoglycan biosynthetic process"/>
    <property type="evidence" value="ECO:0007669"/>
    <property type="project" value="UniProtKB-ARBA"/>
</dbReference>
<name>A0A182RCQ8_ANOFN</name>
<dbReference type="FunFam" id="3.40.50.300:FF:001418">
    <property type="entry name" value="Heparan sulfate 2-o-sulfotransferase"/>
    <property type="match status" value="1"/>
</dbReference>
<evidence type="ECO:0000256" key="12">
    <source>
        <dbReference type="SAM" id="Phobius"/>
    </source>
</evidence>
<dbReference type="EnsemblMetazoa" id="AFUN003977-RA">
    <property type="protein sequence ID" value="AFUN003977-PA"/>
    <property type="gene ID" value="AFUN003977"/>
</dbReference>
<feature type="transmembrane region" description="Helical" evidence="12">
    <location>
        <begin position="7"/>
        <end position="26"/>
    </location>
</feature>
<keyword evidence="4" id="KW-0808">Transferase</keyword>
<dbReference type="STRING" id="62324.A0A182RCQ8"/>
<dbReference type="GO" id="GO:0000139">
    <property type="term" value="C:Golgi membrane"/>
    <property type="evidence" value="ECO:0007669"/>
    <property type="project" value="UniProtKB-SubCell"/>
</dbReference>
<dbReference type="Gene3D" id="3.40.50.300">
    <property type="entry name" value="P-loop containing nucleotide triphosphate hydrolases"/>
    <property type="match status" value="1"/>
</dbReference>
<comment type="subcellular location">
    <subcellularLocation>
        <location evidence="1">Golgi apparatus membrane</location>
        <topology evidence="1">Single-pass type II membrane protein</topology>
    </subcellularLocation>
</comment>
<reference evidence="13" key="1">
    <citation type="submission" date="2020-05" db="UniProtKB">
        <authorList>
            <consortium name="EnsemblMetazoa"/>
        </authorList>
    </citation>
    <scope>IDENTIFICATION</scope>
    <source>
        <strain evidence="13">FUMOZ</strain>
    </source>
</reference>
<comment type="subunit">
    <text evidence="3">Homotrimer.</text>
</comment>
<evidence type="ECO:0000256" key="11">
    <source>
        <dbReference type="ARBA" id="ARBA00023180"/>
    </source>
</evidence>
<evidence type="ECO:0000256" key="8">
    <source>
        <dbReference type="ARBA" id="ARBA00023034"/>
    </source>
</evidence>
<dbReference type="GO" id="GO:0004394">
    <property type="term" value="F:heparan sulfate 2-sulfotransferase activity"/>
    <property type="evidence" value="ECO:0007669"/>
    <property type="project" value="TreeGrafter"/>
</dbReference>
<evidence type="ECO:0008006" key="14">
    <source>
        <dbReference type="Google" id="ProtNLM"/>
    </source>
</evidence>
<keyword evidence="5 12" id="KW-0812">Transmembrane</keyword>
<sequence length="369" mass="43094">MITTKYFFLLILITAGFAFILLYHWFSTKVILADKQLTIHLAEATTGVHTRAGNNEQLIHSNINHWQTATAKVDDSTTYRNYDEQFVIIYNRVPKTGSTSFVNLTYDLCKKNAFHVLHINITANMHVLSLPNQLKFVRNITAWDSMKPAFYHGHMAFLDFSKFGMPSKPLYINLIRQPLDRLVSYYYFLRYGDDYRPYLVRHRAGDTMTFDECVARQKPDCDPMNMWLQIPFFCGHHAECWNPGSSWALEQAKRNLVNEYFLVGLTEEMDEFIELLELSLPRLYKGAVSHFQKSNKSHLRKTKSKVEPAAETVAKIKESSVWQMENELYEFARDQFHFVQKKLRTPGRNVMQDFMYEKIKPNPNGAAKN</sequence>
<evidence type="ECO:0000256" key="1">
    <source>
        <dbReference type="ARBA" id="ARBA00004323"/>
    </source>
</evidence>
<evidence type="ECO:0000256" key="6">
    <source>
        <dbReference type="ARBA" id="ARBA00022968"/>
    </source>
</evidence>